<name>A0A8S2NAA6_9BILA</name>
<gene>
    <name evidence="2" type="ORF">OVA965_LOCUS23231</name>
    <name evidence="3" type="ORF">TMI583_LOCUS23946</name>
</gene>
<evidence type="ECO:0000313" key="3">
    <source>
        <dbReference type="EMBL" id="CAF3995691.1"/>
    </source>
</evidence>
<reference evidence="3" key="1">
    <citation type="submission" date="2021-02" db="EMBL/GenBank/DDBJ databases">
        <authorList>
            <person name="Nowell W R."/>
        </authorList>
    </citation>
    <scope>NUCLEOTIDE SEQUENCE</scope>
</reference>
<evidence type="ECO:0000313" key="4">
    <source>
        <dbReference type="Proteomes" id="UP000682733"/>
    </source>
</evidence>
<dbReference type="Proteomes" id="UP000677228">
    <property type="component" value="Unassembled WGS sequence"/>
</dbReference>
<sequence>DYKLKIEYSALIMDRSAVSDLEFFPSQDIVDCIISNHDVQELNGEDSENCSPAVISKPRQKPMNASELSEILIPNKSVRYDDSTGTFLVEIKSKNDFNIVSTKMSDNQLFFYHSVKRKQRLPLIVNRPNLSKVRKATEKESGIQKTDTKAPTSWDKEKVG</sequence>
<dbReference type="AlphaFoldDB" id="A0A8S2NAA6"/>
<evidence type="ECO:0000256" key="1">
    <source>
        <dbReference type="SAM" id="MobiDB-lite"/>
    </source>
</evidence>
<protein>
    <submittedName>
        <fullName evidence="3">Uncharacterized protein</fullName>
    </submittedName>
</protein>
<dbReference type="EMBL" id="CAJNOK010013444">
    <property type="protein sequence ID" value="CAF1184576.1"/>
    <property type="molecule type" value="Genomic_DNA"/>
</dbReference>
<dbReference type="EMBL" id="CAJOBA010034971">
    <property type="protein sequence ID" value="CAF3995691.1"/>
    <property type="molecule type" value="Genomic_DNA"/>
</dbReference>
<accession>A0A8S2NAA6</accession>
<comment type="caution">
    <text evidence="3">The sequence shown here is derived from an EMBL/GenBank/DDBJ whole genome shotgun (WGS) entry which is preliminary data.</text>
</comment>
<evidence type="ECO:0000313" key="2">
    <source>
        <dbReference type="EMBL" id="CAF1184576.1"/>
    </source>
</evidence>
<feature type="region of interest" description="Disordered" evidence="1">
    <location>
        <begin position="130"/>
        <end position="160"/>
    </location>
</feature>
<feature type="non-terminal residue" evidence="3">
    <location>
        <position position="1"/>
    </location>
</feature>
<proteinExistence type="predicted"/>
<organism evidence="3 4">
    <name type="scientific">Didymodactylos carnosus</name>
    <dbReference type="NCBI Taxonomy" id="1234261"/>
    <lineage>
        <taxon>Eukaryota</taxon>
        <taxon>Metazoa</taxon>
        <taxon>Spiralia</taxon>
        <taxon>Gnathifera</taxon>
        <taxon>Rotifera</taxon>
        <taxon>Eurotatoria</taxon>
        <taxon>Bdelloidea</taxon>
        <taxon>Philodinida</taxon>
        <taxon>Philodinidae</taxon>
        <taxon>Didymodactylos</taxon>
    </lineage>
</organism>
<feature type="compositionally biased region" description="Basic and acidic residues" evidence="1">
    <location>
        <begin position="135"/>
        <end position="160"/>
    </location>
</feature>
<dbReference type="Proteomes" id="UP000682733">
    <property type="component" value="Unassembled WGS sequence"/>
</dbReference>